<organism evidence="5 6">
    <name type="scientific">Exiguobacterium undae</name>
    <dbReference type="NCBI Taxonomy" id="169177"/>
    <lineage>
        <taxon>Bacteria</taxon>
        <taxon>Bacillati</taxon>
        <taxon>Bacillota</taxon>
        <taxon>Bacilli</taxon>
        <taxon>Bacillales</taxon>
        <taxon>Bacillales Family XII. Incertae Sedis</taxon>
        <taxon>Exiguobacterium</taxon>
    </lineage>
</organism>
<evidence type="ECO:0000256" key="2">
    <source>
        <dbReference type="ARBA" id="ARBA00023315"/>
    </source>
</evidence>
<reference evidence="5 6" key="1">
    <citation type="submission" date="2016-03" db="EMBL/GenBank/DDBJ databases">
        <authorList>
            <person name="Cho S.-Y."/>
            <person name="Lim S."/>
            <person name="Kim H."/>
            <person name="Soh E.H."/>
            <person name="Moon J.S."/>
        </authorList>
    </citation>
    <scope>NUCLEOTIDE SEQUENCE [LARGE SCALE GENOMIC DNA]</scope>
    <source>
        <strain evidence="5 6">KCTC 3810</strain>
    </source>
</reference>
<dbReference type="Proteomes" id="UP000078447">
    <property type="component" value="Unassembled WGS sequence"/>
</dbReference>
<dbReference type="InterPro" id="IPR016181">
    <property type="entry name" value="Acyl_CoA_acyltransferase"/>
</dbReference>
<evidence type="ECO:0000259" key="4">
    <source>
        <dbReference type="PROSITE" id="PS51186"/>
    </source>
</evidence>
<dbReference type="RefSeq" id="WP_028106299.1">
    <property type="nucleotide sequence ID" value="NZ_LVVL01000001.1"/>
</dbReference>
<dbReference type="InterPro" id="IPR000182">
    <property type="entry name" value="GNAT_dom"/>
</dbReference>
<sequence length="170" mass="19540">MKIQLKACTALDAEELYAFELKNRTYFEKSIPSRGDDYYMPEMFKQRHASLLQEQRDGTSFFYLIKDEGGEIIGRINLVDRDVTTKRAELGYRIGQNHTGKGIAKEAVQLLIEQCRKLDIKEIQAKTTDGNIASQKILTGNGFQQESKAVEVELNGQRMRLIQFKRTMLD</sequence>
<comment type="caution">
    <text evidence="5">The sequence shown here is derived from an EMBL/GenBank/DDBJ whole genome shotgun (WGS) entry which is preliminary data.</text>
</comment>
<evidence type="ECO:0000313" key="5">
    <source>
        <dbReference type="EMBL" id="OAN15463.1"/>
    </source>
</evidence>
<dbReference type="Gene3D" id="3.40.630.30">
    <property type="match status" value="1"/>
</dbReference>
<dbReference type="PROSITE" id="PS51186">
    <property type="entry name" value="GNAT"/>
    <property type="match status" value="1"/>
</dbReference>
<dbReference type="PANTHER" id="PTHR43792:SF8">
    <property type="entry name" value="[RIBOSOMAL PROTEIN US5]-ALANINE N-ACETYLTRANSFERASE"/>
    <property type="match status" value="1"/>
</dbReference>
<evidence type="ECO:0000313" key="6">
    <source>
        <dbReference type="Proteomes" id="UP000078447"/>
    </source>
</evidence>
<dbReference type="CDD" id="cd04301">
    <property type="entry name" value="NAT_SF"/>
    <property type="match status" value="1"/>
</dbReference>
<keyword evidence="1" id="KW-0808">Transferase</keyword>
<keyword evidence="2" id="KW-0012">Acyltransferase</keyword>
<feature type="domain" description="N-acetyltransferase" evidence="4">
    <location>
        <begin position="3"/>
        <end position="166"/>
    </location>
</feature>
<dbReference type="PANTHER" id="PTHR43792">
    <property type="entry name" value="GNAT FAMILY, PUTATIVE (AFU_ORTHOLOGUE AFUA_3G00765)-RELATED-RELATED"/>
    <property type="match status" value="1"/>
</dbReference>
<gene>
    <name evidence="5" type="ORF">A3783_05890</name>
</gene>
<accession>A0ABX2VBY7</accession>
<evidence type="ECO:0000256" key="1">
    <source>
        <dbReference type="ARBA" id="ARBA00022679"/>
    </source>
</evidence>
<dbReference type="Pfam" id="PF13302">
    <property type="entry name" value="Acetyltransf_3"/>
    <property type="match status" value="1"/>
</dbReference>
<keyword evidence="6" id="KW-1185">Reference proteome</keyword>
<dbReference type="SUPFAM" id="SSF55729">
    <property type="entry name" value="Acyl-CoA N-acyltransferases (Nat)"/>
    <property type="match status" value="1"/>
</dbReference>
<proteinExistence type="inferred from homology"/>
<evidence type="ECO:0000256" key="3">
    <source>
        <dbReference type="ARBA" id="ARBA00038502"/>
    </source>
</evidence>
<dbReference type="InterPro" id="IPR051531">
    <property type="entry name" value="N-acetyltransferase"/>
</dbReference>
<dbReference type="EMBL" id="LVVL01000001">
    <property type="protein sequence ID" value="OAN15463.1"/>
    <property type="molecule type" value="Genomic_DNA"/>
</dbReference>
<protein>
    <submittedName>
        <fullName evidence="5">Acetyltransferase</fullName>
    </submittedName>
</protein>
<name>A0ABX2VBY7_9BACL</name>
<comment type="similarity">
    <text evidence="3">Belongs to the acetyltransferase family. RimJ subfamily.</text>
</comment>